<dbReference type="PANTHER" id="PTHR42703">
    <property type="entry name" value="NADH DEHYDROGENASE"/>
    <property type="match status" value="1"/>
</dbReference>
<dbReference type="Pfam" id="PF00361">
    <property type="entry name" value="Proton_antipo_M"/>
    <property type="match status" value="1"/>
</dbReference>
<dbReference type="PRINTS" id="PR01437">
    <property type="entry name" value="NUOXDRDTASE4"/>
</dbReference>
<dbReference type="GO" id="GO:0005886">
    <property type="term" value="C:plasma membrane"/>
    <property type="evidence" value="ECO:0007669"/>
    <property type="project" value="UniProtKB-SubCell"/>
</dbReference>
<evidence type="ECO:0000256" key="5">
    <source>
        <dbReference type="ARBA" id="ARBA00022989"/>
    </source>
</evidence>
<evidence type="ECO:0000313" key="10">
    <source>
        <dbReference type="EMBL" id="OYN89511.1"/>
    </source>
</evidence>
<dbReference type="RefSeq" id="WP_094455314.1">
    <property type="nucleotide sequence ID" value="NZ_NMVJ01000009.1"/>
</dbReference>
<dbReference type="InterPro" id="IPR003918">
    <property type="entry name" value="NADH_UbQ_OxRdtase"/>
</dbReference>
<dbReference type="Proteomes" id="UP000216300">
    <property type="component" value="Unassembled WGS sequence"/>
</dbReference>
<feature type="transmembrane region" description="Helical" evidence="8">
    <location>
        <begin position="167"/>
        <end position="186"/>
    </location>
</feature>
<comment type="subcellular location">
    <subcellularLocation>
        <location evidence="1">Cell membrane</location>
        <topology evidence="1">Multi-pass membrane protein</topology>
    </subcellularLocation>
    <subcellularLocation>
        <location evidence="7">Membrane</location>
        <topology evidence="7">Multi-pass membrane protein</topology>
    </subcellularLocation>
</comment>
<keyword evidence="3" id="KW-1003">Cell membrane</keyword>
<keyword evidence="5 8" id="KW-1133">Transmembrane helix</keyword>
<feature type="transmembrane region" description="Helical" evidence="8">
    <location>
        <begin position="31"/>
        <end position="51"/>
    </location>
</feature>
<evidence type="ECO:0000256" key="1">
    <source>
        <dbReference type="ARBA" id="ARBA00004651"/>
    </source>
</evidence>
<dbReference type="AlphaFoldDB" id="A0A255EEZ6"/>
<evidence type="ECO:0000256" key="8">
    <source>
        <dbReference type="SAM" id="Phobius"/>
    </source>
</evidence>
<proteinExistence type="inferred from homology"/>
<dbReference type="OrthoDB" id="9768329at2"/>
<feature type="transmembrane region" description="Helical" evidence="8">
    <location>
        <begin position="6"/>
        <end position="24"/>
    </location>
</feature>
<accession>A0A255EEZ6</accession>
<feature type="transmembrane region" description="Helical" evidence="8">
    <location>
        <begin position="404"/>
        <end position="426"/>
    </location>
</feature>
<keyword evidence="11" id="KW-1185">Reference proteome</keyword>
<organism evidence="10 11">
    <name type="scientific">Parenemella sanctibonifatiensis</name>
    <dbReference type="NCBI Taxonomy" id="2016505"/>
    <lineage>
        <taxon>Bacteria</taxon>
        <taxon>Bacillati</taxon>
        <taxon>Actinomycetota</taxon>
        <taxon>Actinomycetes</taxon>
        <taxon>Propionibacteriales</taxon>
        <taxon>Propionibacteriaceae</taxon>
        <taxon>Parenemella</taxon>
    </lineage>
</organism>
<feature type="domain" description="NADH:quinone oxidoreductase/Mrp antiporter transmembrane" evidence="9">
    <location>
        <begin position="130"/>
        <end position="417"/>
    </location>
</feature>
<feature type="transmembrane region" description="Helical" evidence="8">
    <location>
        <begin position="210"/>
        <end position="232"/>
    </location>
</feature>
<keyword evidence="6 8" id="KW-0472">Membrane</keyword>
<feature type="transmembrane region" description="Helical" evidence="8">
    <location>
        <begin position="300"/>
        <end position="321"/>
    </location>
</feature>
<feature type="transmembrane region" description="Helical" evidence="8">
    <location>
        <begin position="239"/>
        <end position="260"/>
    </location>
</feature>
<name>A0A255EEZ6_9ACTN</name>
<dbReference type="GO" id="GO:0008137">
    <property type="term" value="F:NADH dehydrogenase (ubiquinone) activity"/>
    <property type="evidence" value="ECO:0007669"/>
    <property type="project" value="InterPro"/>
</dbReference>
<evidence type="ECO:0000256" key="3">
    <source>
        <dbReference type="ARBA" id="ARBA00022475"/>
    </source>
</evidence>
<sequence>MNALVPLPVILPLAVAGISLAMGRHPRIQRVLSAITLTVVVAIAAVLMYLADTRGPQVLWLGDWPAPIGIALVADRLSALMLLVSTAVALAVLLFAVGEDEETTRRQTPVSIFHPTFLVLSAGVSNAFLAGDLFNIFVGFEILLFSSYVLLTLGATGERIRAGTTYVVVNLVSSLLFLVAIAWVYAATGTVNLADLATKLTSLPDATQSLLQGILLVVFGVKAAVFPMSFWLPDSYPTAPAPVTAVFAGLLTKVGVYAMIRTQTVLFPHNSLSEPLMVIALLTMVVGILGAVAQAEIKRLLSFTLVSHIGYMVFGLAMANTAGVSAAIFYAAHHITIQTTLFLVCGMIERRGGSTSLNELGGLAAMSPMLGVLFFIPAINLAGIPPFSGFVGKVGLMEAGVDMGGWLPMTLVVGGVVTSLLTLLAVAKVWNRAFWRGVPDATSGDPDATPRKRGARIPHAWMVIVGALAIVGVLLSVVAGPLFEYTSRAAIDLYDGRYISVVLGEGHR</sequence>
<dbReference type="InterPro" id="IPR001750">
    <property type="entry name" value="ND/Mrp_TM"/>
</dbReference>
<feature type="transmembrane region" description="Helical" evidence="8">
    <location>
        <begin position="360"/>
        <end position="384"/>
    </location>
</feature>
<feature type="transmembrane region" description="Helical" evidence="8">
    <location>
        <begin position="272"/>
        <end position="293"/>
    </location>
</feature>
<evidence type="ECO:0000256" key="2">
    <source>
        <dbReference type="ARBA" id="ARBA00005346"/>
    </source>
</evidence>
<dbReference type="GO" id="GO:0042773">
    <property type="term" value="P:ATP synthesis coupled electron transport"/>
    <property type="evidence" value="ECO:0007669"/>
    <property type="project" value="InterPro"/>
</dbReference>
<feature type="transmembrane region" description="Helical" evidence="8">
    <location>
        <begin position="77"/>
        <end position="98"/>
    </location>
</feature>
<reference evidence="10 11" key="1">
    <citation type="submission" date="2017-07" db="EMBL/GenBank/DDBJ databases">
        <title>Draft whole genome sequences of clinical Proprionibacteriaceae strains.</title>
        <authorList>
            <person name="Bernier A.-M."/>
            <person name="Bernard K."/>
            <person name="Domingo M.-C."/>
        </authorList>
    </citation>
    <scope>NUCLEOTIDE SEQUENCE [LARGE SCALE GENOMIC DNA]</scope>
    <source>
        <strain evidence="10 11">NML 150081</strain>
    </source>
</reference>
<feature type="transmembrane region" description="Helical" evidence="8">
    <location>
        <begin position="136"/>
        <end position="155"/>
    </location>
</feature>
<protein>
    <submittedName>
        <fullName evidence="10">Na+/H+ antiporter subunit D</fullName>
    </submittedName>
</protein>
<evidence type="ECO:0000313" key="11">
    <source>
        <dbReference type="Proteomes" id="UP000216300"/>
    </source>
</evidence>
<keyword evidence="4 7" id="KW-0812">Transmembrane</keyword>
<feature type="transmembrane region" description="Helical" evidence="8">
    <location>
        <begin position="327"/>
        <end position="348"/>
    </location>
</feature>
<comment type="caution">
    <text evidence="10">The sequence shown here is derived from an EMBL/GenBank/DDBJ whole genome shotgun (WGS) entry which is preliminary data.</text>
</comment>
<gene>
    <name evidence="10" type="ORF">CGZ91_11540</name>
</gene>
<evidence type="ECO:0000256" key="7">
    <source>
        <dbReference type="RuleBase" id="RU000320"/>
    </source>
</evidence>
<dbReference type="EMBL" id="NMVJ01000009">
    <property type="protein sequence ID" value="OYN89511.1"/>
    <property type="molecule type" value="Genomic_DNA"/>
</dbReference>
<dbReference type="InterPro" id="IPR050586">
    <property type="entry name" value="CPA3_Na-H_Antiporter_D"/>
</dbReference>
<comment type="similarity">
    <text evidence="2">Belongs to the CPA3 antiporters (TC 2.A.63) subunit D family.</text>
</comment>
<evidence type="ECO:0000259" key="9">
    <source>
        <dbReference type="Pfam" id="PF00361"/>
    </source>
</evidence>
<feature type="transmembrane region" description="Helical" evidence="8">
    <location>
        <begin position="460"/>
        <end position="483"/>
    </location>
</feature>
<feature type="transmembrane region" description="Helical" evidence="8">
    <location>
        <begin position="110"/>
        <end position="130"/>
    </location>
</feature>
<dbReference type="NCBIfam" id="NF009308">
    <property type="entry name" value="PRK12665.1"/>
    <property type="match status" value="1"/>
</dbReference>
<evidence type="ECO:0000256" key="6">
    <source>
        <dbReference type="ARBA" id="ARBA00023136"/>
    </source>
</evidence>
<dbReference type="PANTHER" id="PTHR42703:SF1">
    <property type="entry name" value="NA(+)_H(+) ANTIPORTER SUBUNIT D1"/>
    <property type="match status" value="1"/>
</dbReference>
<evidence type="ECO:0000256" key="4">
    <source>
        <dbReference type="ARBA" id="ARBA00022692"/>
    </source>
</evidence>